<keyword evidence="5" id="KW-0287">Flowering</keyword>
<dbReference type="PANTHER" id="PTHR33405:SF17">
    <property type="entry name" value="PROTEIN FLC EXPRESSOR"/>
    <property type="match status" value="1"/>
</dbReference>
<name>A0AAQ3K9R7_9LILI</name>
<dbReference type="GO" id="GO:0030154">
    <property type="term" value="P:cell differentiation"/>
    <property type="evidence" value="ECO:0007669"/>
    <property type="project" value="UniProtKB-KW"/>
</dbReference>
<keyword evidence="3" id="KW-0221">Differentiation</keyword>
<sequence length="300" mass="33318">MAGRGRPAHILQLQDPAPPLLGRAPPPVPVHYPIDDPLFAARRLPIHPSTLALEERLGAQHREIEELLHDNEQLAVSHVALKNDLNASQHELHLLAASAAKFKAERDAKVRELYERSLKAEAELRAIEGMREELAQVRSDVQRLKAARDEFVEQLQARKGELARARAENKQADTIAADIEVMRKEIQKGRAAIDFEKKAHADNLEQSQMMENNMITMAREIEKLRAELANTEKRARAAVAAANPGPGYAVNYGNPDMVYGANSYTGTYVVQQATAGGDSQFGATVVPHVQYDFQQTHAHR</sequence>
<dbReference type="AlphaFoldDB" id="A0AAQ3K9R7"/>
<feature type="coiled-coil region" evidence="6">
    <location>
        <begin position="207"/>
        <end position="241"/>
    </location>
</feature>
<dbReference type="Proteomes" id="UP001327560">
    <property type="component" value="Chromosome 4"/>
</dbReference>
<dbReference type="PANTHER" id="PTHR33405">
    <property type="entry name" value="PROTEIN FLX-LIKE 2"/>
    <property type="match status" value="1"/>
</dbReference>
<dbReference type="InterPro" id="IPR040353">
    <property type="entry name" value="FLX/FLX-like"/>
</dbReference>
<evidence type="ECO:0000256" key="3">
    <source>
        <dbReference type="ARBA" id="ARBA00022782"/>
    </source>
</evidence>
<keyword evidence="4 6" id="KW-0175">Coiled coil</keyword>
<feature type="coiled-coil region" evidence="6">
    <location>
        <begin position="120"/>
        <end position="154"/>
    </location>
</feature>
<organism evidence="8 9">
    <name type="scientific">Canna indica</name>
    <name type="common">Indian-shot</name>
    <dbReference type="NCBI Taxonomy" id="4628"/>
    <lineage>
        <taxon>Eukaryota</taxon>
        <taxon>Viridiplantae</taxon>
        <taxon>Streptophyta</taxon>
        <taxon>Embryophyta</taxon>
        <taxon>Tracheophyta</taxon>
        <taxon>Spermatophyta</taxon>
        <taxon>Magnoliopsida</taxon>
        <taxon>Liliopsida</taxon>
        <taxon>Zingiberales</taxon>
        <taxon>Cannaceae</taxon>
        <taxon>Canna</taxon>
    </lineage>
</organism>
<dbReference type="EMBL" id="CP136893">
    <property type="protein sequence ID" value="WOL04833.1"/>
    <property type="molecule type" value="Genomic_DNA"/>
</dbReference>
<evidence type="ECO:0000256" key="4">
    <source>
        <dbReference type="ARBA" id="ARBA00023054"/>
    </source>
</evidence>
<evidence type="ECO:0000256" key="2">
    <source>
        <dbReference type="ARBA" id="ARBA00022473"/>
    </source>
</evidence>
<evidence type="ECO:0000313" key="8">
    <source>
        <dbReference type="EMBL" id="WOL04833.1"/>
    </source>
</evidence>
<evidence type="ECO:0000256" key="5">
    <source>
        <dbReference type="ARBA" id="ARBA00023089"/>
    </source>
</evidence>
<keyword evidence="2" id="KW-0217">Developmental protein</keyword>
<evidence type="ECO:0000256" key="6">
    <source>
        <dbReference type="SAM" id="Coils"/>
    </source>
</evidence>
<dbReference type="GO" id="GO:0009908">
    <property type="term" value="P:flower development"/>
    <property type="evidence" value="ECO:0007669"/>
    <property type="project" value="UniProtKB-KW"/>
</dbReference>
<keyword evidence="9" id="KW-1185">Reference proteome</keyword>
<proteinExistence type="inferred from homology"/>
<evidence type="ECO:0000313" key="9">
    <source>
        <dbReference type="Proteomes" id="UP001327560"/>
    </source>
</evidence>
<evidence type="ECO:0000256" key="1">
    <source>
        <dbReference type="ARBA" id="ARBA00005405"/>
    </source>
</evidence>
<accession>A0AAQ3K9R7</accession>
<gene>
    <name evidence="8" type="ORF">Cni_G13555</name>
</gene>
<reference evidence="8 9" key="1">
    <citation type="submission" date="2023-10" db="EMBL/GenBank/DDBJ databases">
        <title>Chromosome-scale genome assembly provides insights into flower coloration mechanisms of Canna indica.</title>
        <authorList>
            <person name="Li C."/>
        </authorList>
    </citation>
    <scope>NUCLEOTIDE SEQUENCE [LARGE SCALE GENOMIC DNA]</scope>
    <source>
        <tissue evidence="8">Flower</tissue>
    </source>
</reference>
<comment type="similarity">
    <text evidence="1">Belongs to the FLX family.</text>
</comment>
<evidence type="ECO:0000256" key="7">
    <source>
        <dbReference type="SAM" id="MobiDB-lite"/>
    </source>
</evidence>
<feature type="region of interest" description="Disordered" evidence="7">
    <location>
        <begin position="1"/>
        <end position="24"/>
    </location>
</feature>
<protein>
    <submittedName>
        <fullName evidence="8">Protein FLX-like 1</fullName>
    </submittedName>
</protein>